<proteinExistence type="predicted"/>
<dbReference type="Proteomes" id="UP000294508">
    <property type="component" value="Unassembled WGS sequence"/>
</dbReference>
<feature type="transmembrane region" description="Helical" evidence="1">
    <location>
        <begin position="208"/>
        <end position="227"/>
    </location>
</feature>
<feature type="transmembrane region" description="Helical" evidence="1">
    <location>
        <begin position="69"/>
        <end position="91"/>
    </location>
</feature>
<feature type="transmembrane region" description="Helical" evidence="1">
    <location>
        <begin position="239"/>
        <end position="262"/>
    </location>
</feature>
<keyword evidence="1" id="KW-1133">Transmembrane helix</keyword>
<dbReference type="Pfam" id="PF06182">
    <property type="entry name" value="ABC2_membrane_6"/>
    <property type="match status" value="1"/>
</dbReference>
<reference evidence="2 3" key="1">
    <citation type="journal article" date="2015" name="Stand. Genomic Sci.">
        <title>Genomic Encyclopedia of Bacterial and Archaeal Type Strains, Phase III: the genomes of soil and plant-associated and newly described type strains.</title>
        <authorList>
            <person name="Whitman W.B."/>
            <person name="Woyke T."/>
            <person name="Klenk H.P."/>
            <person name="Zhou Y."/>
            <person name="Lilburn T.G."/>
            <person name="Beck B.J."/>
            <person name="De Vos P."/>
            <person name="Vandamme P."/>
            <person name="Eisen J.A."/>
            <person name="Garrity G."/>
            <person name="Hugenholtz P."/>
            <person name="Kyrpides N.C."/>
        </authorList>
    </citation>
    <scope>NUCLEOTIDE SEQUENCE [LARGE SCALE GENOMIC DNA]</scope>
    <source>
        <strain evidence="2 3">VKM Ac-2572</strain>
    </source>
</reference>
<dbReference type="RefSeq" id="WP_242002140.1">
    <property type="nucleotide sequence ID" value="NZ_SLWN01000012.1"/>
</dbReference>
<feature type="transmembrane region" description="Helical" evidence="1">
    <location>
        <begin position="152"/>
        <end position="178"/>
    </location>
</feature>
<feature type="transmembrane region" description="Helical" evidence="1">
    <location>
        <begin position="112"/>
        <end position="140"/>
    </location>
</feature>
<name>A0A4R2H5R1_9ACTN</name>
<gene>
    <name evidence="2" type="ORF">EV652_112114</name>
</gene>
<keyword evidence="1" id="KW-0472">Membrane</keyword>
<feature type="transmembrane region" description="Helical" evidence="1">
    <location>
        <begin position="33"/>
        <end position="57"/>
    </location>
</feature>
<comment type="caution">
    <text evidence="2">The sequence shown here is derived from an EMBL/GenBank/DDBJ whole genome shotgun (WGS) entry which is preliminary data.</text>
</comment>
<accession>A0A4R2H5R1</accession>
<organism evidence="2 3">
    <name type="scientific">Kribbella steppae</name>
    <dbReference type="NCBI Taxonomy" id="2512223"/>
    <lineage>
        <taxon>Bacteria</taxon>
        <taxon>Bacillati</taxon>
        <taxon>Actinomycetota</taxon>
        <taxon>Actinomycetes</taxon>
        <taxon>Propionibacteriales</taxon>
        <taxon>Kribbellaceae</taxon>
        <taxon>Kribbella</taxon>
    </lineage>
</organism>
<evidence type="ECO:0000256" key="1">
    <source>
        <dbReference type="SAM" id="Phobius"/>
    </source>
</evidence>
<evidence type="ECO:0000313" key="2">
    <source>
        <dbReference type="EMBL" id="TCO20368.1"/>
    </source>
</evidence>
<evidence type="ECO:0000313" key="3">
    <source>
        <dbReference type="Proteomes" id="UP000294508"/>
    </source>
</evidence>
<sequence>MVRSWSAVREDLRASRILLRAGWRAAMTYRVSFLSTIVGGVALQGTQLLFIGVLLSKFNVIHGWRLNDIALLFAMRLAAHAFYVVPFGALFSIDQAIQQGDVDRYLLRPAGIYLQVVTRYAPIMALGDTLLGFGSLALFAPQSSVSWTPGKVAFLIAALIGGGLVEAGLQTFLAGLSFRMTSTTSLRILADDTITRFSSYPLTMFSRWGFLSLTFIFPMAFIAYLPATVLLGRTDQLPIPAWLAYISPCGGLVVFTIGLTFFNRMIRQYNSPGS</sequence>
<dbReference type="PANTHER" id="PTHR36833">
    <property type="entry name" value="SLR0610 PROTEIN-RELATED"/>
    <property type="match status" value="1"/>
</dbReference>
<dbReference type="InterPro" id="IPR010390">
    <property type="entry name" value="ABC-2_transporter-like"/>
</dbReference>
<dbReference type="AlphaFoldDB" id="A0A4R2H5R1"/>
<dbReference type="PANTHER" id="PTHR36833:SF1">
    <property type="entry name" value="INTEGRAL MEMBRANE TRANSPORT PROTEIN"/>
    <property type="match status" value="1"/>
</dbReference>
<keyword evidence="1" id="KW-0812">Transmembrane</keyword>
<protein>
    <submittedName>
        <fullName evidence="2">ABC-2 type transport system permease protein</fullName>
    </submittedName>
</protein>
<dbReference type="EMBL" id="SLWN01000012">
    <property type="protein sequence ID" value="TCO20368.1"/>
    <property type="molecule type" value="Genomic_DNA"/>
</dbReference>
<keyword evidence="3" id="KW-1185">Reference proteome</keyword>